<organism evidence="2 3">
    <name type="scientific">Reticulomyxa filosa</name>
    <dbReference type="NCBI Taxonomy" id="46433"/>
    <lineage>
        <taxon>Eukaryota</taxon>
        <taxon>Sar</taxon>
        <taxon>Rhizaria</taxon>
        <taxon>Retaria</taxon>
        <taxon>Foraminifera</taxon>
        <taxon>Monothalamids</taxon>
        <taxon>Reticulomyxidae</taxon>
        <taxon>Reticulomyxa</taxon>
    </lineage>
</organism>
<keyword evidence="1" id="KW-1133">Transmembrane helix</keyword>
<evidence type="ECO:0000313" key="3">
    <source>
        <dbReference type="Proteomes" id="UP000023152"/>
    </source>
</evidence>
<sequence length="208" mass="24442">MHCIFIHYCSKKTEIIRFGFTMTSKRFARVFSVERFPPKKTYFRCRIENQILTISSLSEMATKTENDEGGIKGLQELTAMLSSHLQLMQDQDSYVESAISMCEKATQTLLRKAKERSLTDEKKLLQSLGVLQLGTFCVTLYFSFFHGYFLYLHLFRFASKVLVERMYDEMYEPLREEQKMARSLYAPKLEEYEKKPKPVTQVLKTQKS</sequence>
<dbReference type="AlphaFoldDB" id="X6MJJ0"/>
<reference evidence="2 3" key="1">
    <citation type="journal article" date="2013" name="Curr. Biol.">
        <title>The Genome of the Foraminiferan Reticulomyxa filosa.</title>
        <authorList>
            <person name="Glockner G."/>
            <person name="Hulsmann N."/>
            <person name="Schleicher M."/>
            <person name="Noegel A.A."/>
            <person name="Eichinger L."/>
            <person name="Gallinger C."/>
            <person name="Pawlowski J."/>
            <person name="Sierra R."/>
            <person name="Euteneuer U."/>
            <person name="Pillet L."/>
            <person name="Moustafa A."/>
            <person name="Platzer M."/>
            <person name="Groth M."/>
            <person name="Szafranski K."/>
            <person name="Schliwa M."/>
        </authorList>
    </citation>
    <scope>NUCLEOTIDE SEQUENCE [LARGE SCALE GENOMIC DNA]</scope>
</reference>
<comment type="caution">
    <text evidence="2">The sequence shown here is derived from an EMBL/GenBank/DDBJ whole genome shotgun (WGS) entry which is preliminary data.</text>
</comment>
<accession>X6MJJ0</accession>
<name>X6MJJ0_RETFI</name>
<dbReference type="Proteomes" id="UP000023152">
    <property type="component" value="Unassembled WGS sequence"/>
</dbReference>
<keyword evidence="1" id="KW-0812">Transmembrane</keyword>
<dbReference type="EMBL" id="ASPP01020499">
    <property type="protein sequence ID" value="ETO13612.1"/>
    <property type="molecule type" value="Genomic_DNA"/>
</dbReference>
<evidence type="ECO:0000256" key="1">
    <source>
        <dbReference type="SAM" id="Phobius"/>
    </source>
</evidence>
<keyword evidence="1" id="KW-0472">Membrane</keyword>
<feature type="transmembrane region" description="Helical" evidence="1">
    <location>
        <begin position="130"/>
        <end position="151"/>
    </location>
</feature>
<keyword evidence="3" id="KW-1185">Reference proteome</keyword>
<evidence type="ECO:0000313" key="2">
    <source>
        <dbReference type="EMBL" id="ETO13612.1"/>
    </source>
</evidence>
<gene>
    <name evidence="2" type="ORF">RFI_23752</name>
</gene>
<proteinExistence type="predicted"/>
<protein>
    <submittedName>
        <fullName evidence="2">Uncharacterized protein</fullName>
    </submittedName>
</protein>